<dbReference type="InterPro" id="IPR020479">
    <property type="entry name" value="HD_metazoa"/>
</dbReference>
<reference evidence="8 9" key="1">
    <citation type="submission" date="2024-02" db="EMBL/GenBank/DDBJ databases">
        <authorList>
            <person name="Daric V."/>
            <person name="Darras S."/>
        </authorList>
    </citation>
    <scope>NUCLEOTIDE SEQUENCE [LARGE SCALE GENOMIC DNA]</scope>
</reference>
<dbReference type="InterPro" id="IPR001356">
    <property type="entry name" value="HD"/>
</dbReference>
<evidence type="ECO:0000256" key="2">
    <source>
        <dbReference type="ARBA" id="ARBA00023125"/>
    </source>
</evidence>
<keyword evidence="4 5" id="KW-0539">Nucleus</keyword>
<evidence type="ECO:0000313" key="8">
    <source>
        <dbReference type="EMBL" id="CAK8675769.1"/>
    </source>
</evidence>
<dbReference type="InterPro" id="IPR009057">
    <property type="entry name" value="Homeodomain-like_sf"/>
</dbReference>
<organism evidence="8 9">
    <name type="scientific">Clavelina lepadiformis</name>
    <name type="common">Light-bulb sea squirt</name>
    <name type="synonym">Ascidia lepadiformis</name>
    <dbReference type="NCBI Taxonomy" id="159417"/>
    <lineage>
        <taxon>Eukaryota</taxon>
        <taxon>Metazoa</taxon>
        <taxon>Chordata</taxon>
        <taxon>Tunicata</taxon>
        <taxon>Ascidiacea</taxon>
        <taxon>Aplousobranchia</taxon>
        <taxon>Clavelinidae</taxon>
        <taxon>Clavelina</taxon>
    </lineage>
</organism>
<dbReference type="PROSITE" id="PS00027">
    <property type="entry name" value="HOMEOBOX_1"/>
    <property type="match status" value="1"/>
</dbReference>
<keyword evidence="2 5" id="KW-0238">DNA-binding</keyword>
<evidence type="ECO:0000256" key="5">
    <source>
        <dbReference type="PROSITE-ProRule" id="PRU00108"/>
    </source>
</evidence>
<dbReference type="PANTHER" id="PTHR24333">
    <property type="entry name" value="HOMEO BOX HB9 LIKE A-RELATED"/>
    <property type="match status" value="1"/>
</dbReference>
<evidence type="ECO:0000256" key="6">
    <source>
        <dbReference type="RuleBase" id="RU000682"/>
    </source>
</evidence>
<dbReference type="CDD" id="cd00086">
    <property type="entry name" value="homeodomain"/>
    <property type="match status" value="1"/>
</dbReference>
<evidence type="ECO:0000259" key="7">
    <source>
        <dbReference type="PROSITE" id="PS50071"/>
    </source>
</evidence>
<gene>
    <name evidence="8" type="ORF">CVLEPA_LOCUS5309</name>
</gene>
<dbReference type="InterPro" id="IPR050848">
    <property type="entry name" value="Homeobox_TF"/>
</dbReference>
<evidence type="ECO:0000313" key="9">
    <source>
        <dbReference type="Proteomes" id="UP001642483"/>
    </source>
</evidence>
<dbReference type="InterPro" id="IPR017970">
    <property type="entry name" value="Homeobox_CS"/>
</dbReference>
<keyword evidence="3 5" id="KW-0371">Homeobox</keyword>
<dbReference type="PRINTS" id="PR00024">
    <property type="entry name" value="HOMEOBOX"/>
</dbReference>
<keyword evidence="9" id="KW-1185">Reference proteome</keyword>
<dbReference type="Proteomes" id="UP001642483">
    <property type="component" value="Unassembled WGS sequence"/>
</dbReference>
<name>A0ABP0FBE6_CLALP</name>
<comment type="caution">
    <text evidence="8">The sequence shown here is derived from an EMBL/GenBank/DDBJ whole genome shotgun (WGS) entry which is preliminary data.</text>
</comment>
<protein>
    <recommendedName>
        <fullName evidence="7">Homeobox domain-containing protein</fullName>
    </recommendedName>
</protein>
<evidence type="ECO:0000256" key="3">
    <source>
        <dbReference type="ARBA" id="ARBA00023155"/>
    </source>
</evidence>
<feature type="DNA-binding region" description="Homeobox" evidence="5">
    <location>
        <begin position="310"/>
        <end position="369"/>
    </location>
</feature>
<dbReference type="SMART" id="SM00389">
    <property type="entry name" value="HOX"/>
    <property type="match status" value="1"/>
</dbReference>
<dbReference type="PROSITE" id="PS50071">
    <property type="entry name" value="HOMEOBOX_2"/>
    <property type="match status" value="1"/>
</dbReference>
<dbReference type="Gene3D" id="1.10.10.60">
    <property type="entry name" value="Homeodomain-like"/>
    <property type="match status" value="1"/>
</dbReference>
<dbReference type="SUPFAM" id="SSF46689">
    <property type="entry name" value="Homeodomain-like"/>
    <property type="match status" value="1"/>
</dbReference>
<evidence type="ECO:0000256" key="4">
    <source>
        <dbReference type="ARBA" id="ARBA00023242"/>
    </source>
</evidence>
<comment type="subcellular location">
    <subcellularLocation>
        <location evidence="1 5 6">Nucleus</location>
    </subcellularLocation>
</comment>
<proteinExistence type="predicted"/>
<evidence type="ECO:0000256" key="1">
    <source>
        <dbReference type="ARBA" id="ARBA00004123"/>
    </source>
</evidence>
<dbReference type="Pfam" id="PF00046">
    <property type="entry name" value="Homeodomain"/>
    <property type="match status" value="1"/>
</dbReference>
<dbReference type="PANTHER" id="PTHR24333:SF8">
    <property type="entry name" value="HOMEOBOX PROTEIN CEH-62"/>
    <property type="match status" value="1"/>
</dbReference>
<sequence length="432" mass="48449">MSCSVDYENVEDHHLKSTKSFRIENLLLKSPNFEAKQLPSNPDSQWESMENGQKLVSESQHSQLKDASLCSATSSNVTTAAIKLPAEDDHSKTPPQNGKEVFATGLVPMTATSEMEQSSIPLEKTCSTSHFHANTQMATALAAMAYVQAAAPAFAHPRKYGGDISSYFYPEMLNKPNLNEFLKTSWSNPWNFPTFAHQHLLSGLYTPGLASCFPTSIPSGVQQNLFSDTNDLPLSYCPFPTLGNHHRVGATSSLPFGERSGGILGSFKHNQQCLFNVSSLMKDVAPAAARFQIGSPMFQQESIPLRQSKRRKARTVFTDQQLNGLEHRFKTKRYLSTPERDHLAQTLQLTETQVKTWFQNRRMKSKKEIHGKNSNDIPVDHLTDEEHDSITWPEQESYQTEKEFVNETDAANVASSEIGRHFTKTKRIYKTT</sequence>
<accession>A0ABP0FBE6</accession>
<dbReference type="EMBL" id="CAWYQH010000024">
    <property type="protein sequence ID" value="CAK8675769.1"/>
    <property type="molecule type" value="Genomic_DNA"/>
</dbReference>
<feature type="domain" description="Homeobox" evidence="7">
    <location>
        <begin position="308"/>
        <end position="368"/>
    </location>
</feature>